<dbReference type="EMBL" id="BGPR01003565">
    <property type="protein sequence ID" value="GBM89702.1"/>
    <property type="molecule type" value="Genomic_DNA"/>
</dbReference>
<accession>A0A4Y2JK89</accession>
<keyword evidence="3" id="KW-1185">Reference proteome</keyword>
<gene>
    <name evidence="2" type="ORF">AVEN_63050_1</name>
</gene>
<evidence type="ECO:0000256" key="1">
    <source>
        <dbReference type="SAM" id="MobiDB-lite"/>
    </source>
</evidence>
<reference evidence="2 3" key="1">
    <citation type="journal article" date="2019" name="Sci. Rep.">
        <title>Orb-weaving spider Araneus ventricosus genome elucidates the spidroin gene catalogue.</title>
        <authorList>
            <person name="Kono N."/>
            <person name="Nakamura H."/>
            <person name="Ohtoshi R."/>
            <person name="Moran D.A.P."/>
            <person name="Shinohara A."/>
            <person name="Yoshida Y."/>
            <person name="Fujiwara M."/>
            <person name="Mori M."/>
            <person name="Tomita M."/>
            <person name="Arakawa K."/>
        </authorList>
    </citation>
    <scope>NUCLEOTIDE SEQUENCE [LARGE SCALE GENOMIC DNA]</scope>
</reference>
<dbReference type="OrthoDB" id="6409116at2759"/>
<evidence type="ECO:0000313" key="2">
    <source>
        <dbReference type="EMBL" id="GBM89702.1"/>
    </source>
</evidence>
<comment type="caution">
    <text evidence="2">The sequence shown here is derived from an EMBL/GenBank/DDBJ whole genome shotgun (WGS) entry which is preliminary data.</text>
</comment>
<protein>
    <submittedName>
        <fullName evidence="2">Uncharacterized protein</fullName>
    </submittedName>
</protein>
<feature type="region of interest" description="Disordered" evidence="1">
    <location>
        <begin position="81"/>
        <end position="108"/>
    </location>
</feature>
<dbReference type="AlphaFoldDB" id="A0A4Y2JK89"/>
<evidence type="ECO:0000313" key="3">
    <source>
        <dbReference type="Proteomes" id="UP000499080"/>
    </source>
</evidence>
<proteinExistence type="predicted"/>
<dbReference type="Proteomes" id="UP000499080">
    <property type="component" value="Unassembled WGS sequence"/>
</dbReference>
<organism evidence="2 3">
    <name type="scientific">Araneus ventricosus</name>
    <name type="common">Orbweaver spider</name>
    <name type="synonym">Epeira ventricosa</name>
    <dbReference type="NCBI Taxonomy" id="182803"/>
    <lineage>
        <taxon>Eukaryota</taxon>
        <taxon>Metazoa</taxon>
        <taxon>Ecdysozoa</taxon>
        <taxon>Arthropoda</taxon>
        <taxon>Chelicerata</taxon>
        <taxon>Arachnida</taxon>
        <taxon>Araneae</taxon>
        <taxon>Araneomorphae</taxon>
        <taxon>Entelegynae</taxon>
        <taxon>Araneoidea</taxon>
        <taxon>Araneidae</taxon>
        <taxon>Araneus</taxon>
    </lineage>
</organism>
<sequence>MATGRRDSSPGRLALALPSIWKKVRYRWSPHRMNTVDLGASTSSLSDAIIYPWIAQPPDGRPRSLSCQLPGPPLHSLLTLGDMSRLPKRSGRSSKMATDLVIQRPEEE</sequence>
<name>A0A4Y2JK89_ARAVE</name>